<organism evidence="1 2">
    <name type="scientific">Streptomyces radiopugnans</name>
    <dbReference type="NCBI Taxonomy" id="403935"/>
    <lineage>
        <taxon>Bacteria</taxon>
        <taxon>Bacillati</taxon>
        <taxon>Actinomycetota</taxon>
        <taxon>Actinomycetes</taxon>
        <taxon>Kitasatosporales</taxon>
        <taxon>Streptomycetaceae</taxon>
        <taxon>Streptomyces</taxon>
    </lineage>
</organism>
<reference evidence="1 2" key="1">
    <citation type="submission" date="2016-10" db="EMBL/GenBank/DDBJ databases">
        <authorList>
            <person name="de Groot N.N."/>
        </authorList>
    </citation>
    <scope>NUCLEOTIDE SEQUENCE [LARGE SCALE GENOMIC DNA]</scope>
    <source>
        <strain evidence="1 2">CGMCC 4.3519</strain>
    </source>
</reference>
<dbReference type="SUPFAM" id="SSF52266">
    <property type="entry name" value="SGNH hydrolase"/>
    <property type="match status" value="1"/>
</dbReference>
<proteinExistence type="predicted"/>
<sequence length="339" mass="38137">MSSQRELLTPQMLRYDDFDDRAETRYLPYLMYFHRAGYRSETVNTDRLGFRISCGATEQGSVEEPPKGPVRLLAGSSTPFGIGATSDAATMASRLWSKYAPSVPWLNFAGRSHNSMQELLLFLMHRHLLPELEEIVVFSGLNDLALSRLPQWQRGEHGAFFNCGEYFEQMEDLRARHRKPKRGFGRRSAAAGAEEHEEHVVPPLGERIAYAVELTARHLASLRLLAEPTGARITYVLQPLATWVRESPSPEERAVFGELDEISNFWELYGDIATMETGRKYAEALRTACEAQGVRFLDISPVIAGSVTERDWLYVDRAHFTDHGTEVVSGLLADSLGLS</sequence>
<evidence type="ECO:0000313" key="1">
    <source>
        <dbReference type="EMBL" id="SEQ29562.1"/>
    </source>
</evidence>
<evidence type="ECO:0000313" key="2">
    <source>
        <dbReference type="Proteomes" id="UP000199055"/>
    </source>
</evidence>
<dbReference type="AlphaFoldDB" id="A0A1H9EV96"/>
<keyword evidence="2" id="KW-1185">Reference proteome</keyword>
<dbReference type="EMBL" id="FOET01000005">
    <property type="protein sequence ID" value="SEQ29562.1"/>
    <property type="molecule type" value="Genomic_DNA"/>
</dbReference>
<dbReference type="RefSeq" id="WP_093659121.1">
    <property type="nucleotide sequence ID" value="NZ_FOET01000005.1"/>
</dbReference>
<dbReference type="InterPro" id="IPR036514">
    <property type="entry name" value="SGNH_hydro_sf"/>
</dbReference>
<dbReference type="Gene3D" id="3.40.50.1110">
    <property type="entry name" value="SGNH hydrolase"/>
    <property type="match status" value="1"/>
</dbReference>
<protein>
    <recommendedName>
        <fullName evidence="3">GDSL-like Lipase/Acylhydrolase family protein</fullName>
    </recommendedName>
</protein>
<dbReference type="STRING" id="403935.SAMN05216481_105320"/>
<gene>
    <name evidence="1" type="ORF">SAMN05216481_105320</name>
</gene>
<name>A0A1H9EV96_9ACTN</name>
<accession>A0A1H9EV96</accession>
<dbReference type="Proteomes" id="UP000199055">
    <property type="component" value="Unassembled WGS sequence"/>
</dbReference>
<evidence type="ECO:0008006" key="3">
    <source>
        <dbReference type="Google" id="ProtNLM"/>
    </source>
</evidence>